<dbReference type="Proteomes" id="UP000299102">
    <property type="component" value="Unassembled WGS sequence"/>
</dbReference>
<feature type="region of interest" description="Disordered" evidence="1">
    <location>
        <begin position="108"/>
        <end position="129"/>
    </location>
</feature>
<sequence length="654" mass="73278">MIIISHKQISAVFNRSVGADRASEPRGMVSRRAAPLRLARKHRLSRRAGQRSERRERVLAVSFFLVSAALCEPPAPAPYAPSGWRPNGPTFDLPQKTAQAANVQDTYLPPQQAQNPPASEYGPPEEDVSVQALPTSEQTPQFLVSPISGQQYVGPTFNADVRSLDQSYRQSQIQQDTFKELQKQRELQEQNRNINGFPITQPRQYAKPDVQSTEKTLTTSSPSESTTKSDIDYADDNPEESVASKVTSKSGQNPQERTTVEVAKQNVQQIPPELLLSPLSQLAANQYAYPLQQLGQLRAPIFYQPNVYSQPLIQPVGQYQGSDFDGPAHFAALQSILSQRQILLGQPQSVYQTQQGFLNGQPNVFVRREQPQSDPDAVSIDQFNPQFPNSRLQSNTQQNQPLPQSQDDNTETKQRNNKSDDDDETIENQNQPKFIVNQPQFYQPQEIPYQYQQPLEQQSNQFVPQQQFLYNQPQHVMRILGQDALQSGLDINQQGNDVGSDSKKKDEDDDNMEENDDDGSTATAVATAFGSRLSPPRTFTQYGAPVPNIRPRTRQNDSPTEDSNAIEVAMLQRHLVRNYSKVDSTKPHQWLNTYMCQFSWLSVSDAGRGPAIAEATAVADGPKKSARLRNRRVRPIFTLDRSGHLVLASSQQAE</sequence>
<accession>A0A4C1X2V5</accession>
<dbReference type="EMBL" id="BGZK01000696">
    <property type="protein sequence ID" value="GBP56605.1"/>
    <property type="molecule type" value="Genomic_DNA"/>
</dbReference>
<feature type="region of interest" description="Disordered" evidence="1">
    <location>
        <begin position="192"/>
        <end position="257"/>
    </location>
</feature>
<feature type="compositionally biased region" description="Basic and acidic residues" evidence="1">
    <location>
        <begin position="410"/>
        <end position="419"/>
    </location>
</feature>
<organism evidence="3 4">
    <name type="scientific">Eumeta variegata</name>
    <name type="common">Bagworm moth</name>
    <name type="synonym">Eumeta japonica</name>
    <dbReference type="NCBI Taxonomy" id="151549"/>
    <lineage>
        <taxon>Eukaryota</taxon>
        <taxon>Metazoa</taxon>
        <taxon>Ecdysozoa</taxon>
        <taxon>Arthropoda</taxon>
        <taxon>Hexapoda</taxon>
        <taxon>Insecta</taxon>
        <taxon>Pterygota</taxon>
        <taxon>Neoptera</taxon>
        <taxon>Endopterygota</taxon>
        <taxon>Lepidoptera</taxon>
        <taxon>Glossata</taxon>
        <taxon>Ditrysia</taxon>
        <taxon>Tineoidea</taxon>
        <taxon>Psychidae</taxon>
        <taxon>Oiketicinae</taxon>
        <taxon>Eumeta</taxon>
    </lineage>
</organism>
<feature type="domain" description="DUF4794" evidence="2">
    <location>
        <begin position="77"/>
        <end position="134"/>
    </location>
</feature>
<evidence type="ECO:0000256" key="1">
    <source>
        <dbReference type="SAM" id="MobiDB-lite"/>
    </source>
</evidence>
<dbReference type="OrthoDB" id="7466126at2759"/>
<gene>
    <name evidence="3" type="ORF">EVAR_80369_1</name>
</gene>
<feature type="compositionally biased region" description="Polar residues" evidence="1">
    <location>
        <begin position="108"/>
        <end position="117"/>
    </location>
</feature>
<feature type="region of interest" description="Disordered" evidence="1">
    <location>
        <begin position="369"/>
        <end position="435"/>
    </location>
</feature>
<dbReference type="Pfam" id="PF16042">
    <property type="entry name" value="DUF4794"/>
    <property type="match status" value="1"/>
</dbReference>
<feature type="compositionally biased region" description="Polar residues" evidence="1">
    <location>
        <begin position="381"/>
        <end position="407"/>
    </location>
</feature>
<name>A0A4C1X2V5_EUMVA</name>
<evidence type="ECO:0000259" key="2">
    <source>
        <dbReference type="Pfam" id="PF16042"/>
    </source>
</evidence>
<evidence type="ECO:0000313" key="3">
    <source>
        <dbReference type="EMBL" id="GBP56605.1"/>
    </source>
</evidence>
<reference evidence="3 4" key="1">
    <citation type="journal article" date="2019" name="Commun. Biol.">
        <title>The bagworm genome reveals a unique fibroin gene that provides high tensile strength.</title>
        <authorList>
            <person name="Kono N."/>
            <person name="Nakamura H."/>
            <person name="Ohtoshi R."/>
            <person name="Tomita M."/>
            <person name="Numata K."/>
            <person name="Arakawa K."/>
        </authorList>
    </citation>
    <scope>NUCLEOTIDE SEQUENCE [LARGE SCALE GENOMIC DNA]</scope>
</reference>
<protein>
    <recommendedName>
        <fullName evidence="2">DUF4794 domain-containing protein</fullName>
    </recommendedName>
</protein>
<feature type="region of interest" description="Disordered" evidence="1">
    <location>
        <begin position="490"/>
        <end position="561"/>
    </location>
</feature>
<keyword evidence="4" id="KW-1185">Reference proteome</keyword>
<proteinExistence type="predicted"/>
<dbReference type="InterPro" id="IPR032011">
    <property type="entry name" value="DUF4794"/>
</dbReference>
<feature type="compositionally biased region" description="Low complexity" evidence="1">
    <location>
        <begin position="213"/>
        <end position="228"/>
    </location>
</feature>
<feature type="compositionally biased region" description="Polar residues" evidence="1">
    <location>
        <begin position="244"/>
        <end position="257"/>
    </location>
</feature>
<comment type="caution">
    <text evidence="3">The sequence shown here is derived from an EMBL/GenBank/DDBJ whole genome shotgun (WGS) entry which is preliminary data.</text>
</comment>
<dbReference type="AlphaFoldDB" id="A0A4C1X2V5"/>
<evidence type="ECO:0000313" key="4">
    <source>
        <dbReference type="Proteomes" id="UP000299102"/>
    </source>
</evidence>
<feature type="compositionally biased region" description="Acidic residues" evidence="1">
    <location>
        <begin position="507"/>
        <end position="519"/>
    </location>
</feature>
<dbReference type="STRING" id="151549.A0A4C1X2V5"/>